<proteinExistence type="predicted"/>
<feature type="compositionally biased region" description="Basic and acidic residues" evidence="1">
    <location>
        <begin position="43"/>
        <end position="53"/>
    </location>
</feature>
<dbReference type="CDD" id="cd00303">
    <property type="entry name" value="retropepsin_like"/>
    <property type="match status" value="1"/>
</dbReference>
<name>A0AAN9MU69_CANGL</name>
<gene>
    <name evidence="2" type="ORF">VNO77_02741</name>
</gene>
<feature type="compositionally biased region" description="Polar residues" evidence="1">
    <location>
        <begin position="54"/>
        <end position="63"/>
    </location>
</feature>
<evidence type="ECO:0008006" key="4">
    <source>
        <dbReference type="Google" id="ProtNLM"/>
    </source>
</evidence>
<dbReference type="Gene3D" id="2.40.70.10">
    <property type="entry name" value="Acid Proteases"/>
    <property type="match status" value="1"/>
</dbReference>
<accession>A0AAN9MU69</accession>
<evidence type="ECO:0000313" key="3">
    <source>
        <dbReference type="Proteomes" id="UP001367508"/>
    </source>
</evidence>
<protein>
    <recommendedName>
        <fullName evidence="4">Aspartic peptidase DDI1-type domain-containing protein</fullName>
    </recommendedName>
</protein>
<dbReference type="PANTHER" id="PTHR33067">
    <property type="entry name" value="RNA-DIRECTED DNA POLYMERASE-RELATED"/>
    <property type="match status" value="1"/>
</dbReference>
<evidence type="ECO:0000313" key="2">
    <source>
        <dbReference type="EMBL" id="KAK7360732.1"/>
    </source>
</evidence>
<dbReference type="SUPFAM" id="SSF50630">
    <property type="entry name" value="Acid proteases"/>
    <property type="match status" value="1"/>
</dbReference>
<comment type="caution">
    <text evidence="2">The sequence shown here is derived from an EMBL/GenBank/DDBJ whole genome shotgun (WGS) entry which is preliminary data.</text>
</comment>
<dbReference type="EMBL" id="JAYMYQ010000001">
    <property type="protein sequence ID" value="KAK7360732.1"/>
    <property type="molecule type" value="Genomic_DNA"/>
</dbReference>
<dbReference type="InterPro" id="IPR021109">
    <property type="entry name" value="Peptidase_aspartic_dom_sf"/>
</dbReference>
<dbReference type="PANTHER" id="PTHR33067:SF9">
    <property type="entry name" value="RNA-DIRECTED DNA POLYMERASE"/>
    <property type="match status" value="1"/>
</dbReference>
<dbReference type="Proteomes" id="UP001367508">
    <property type="component" value="Unassembled WGS sequence"/>
</dbReference>
<organism evidence="2 3">
    <name type="scientific">Canavalia gladiata</name>
    <name type="common">Sword bean</name>
    <name type="synonym">Dolichos gladiatus</name>
    <dbReference type="NCBI Taxonomy" id="3824"/>
    <lineage>
        <taxon>Eukaryota</taxon>
        <taxon>Viridiplantae</taxon>
        <taxon>Streptophyta</taxon>
        <taxon>Embryophyta</taxon>
        <taxon>Tracheophyta</taxon>
        <taxon>Spermatophyta</taxon>
        <taxon>Magnoliopsida</taxon>
        <taxon>eudicotyledons</taxon>
        <taxon>Gunneridae</taxon>
        <taxon>Pentapetalae</taxon>
        <taxon>rosids</taxon>
        <taxon>fabids</taxon>
        <taxon>Fabales</taxon>
        <taxon>Fabaceae</taxon>
        <taxon>Papilionoideae</taxon>
        <taxon>50 kb inversion clade</taxon>
        <taxon>NPAAA clade</taxon>
        <taxon>indigoferoid/millettioid clade</taxon>
        <taxon>Phaseoleae</taxon>
        <taxon>Canavalia</taxon>
    </lineage>
</organism>
<dbReference type="AlphaFoldDB" id="A0AAN9MU69"/>
<evidence type="ECO:0000256" key="1">
    <source>
        <dbReference type="SAM" id="MobiDB-lite"/>
    </source>
</evidence>
<sequence length="369" mass="41549">MQSEGSGKLPAQTMVNPKNENVSAITLRSGKFVDANCRTQQTSDKEVEKEKQTKLSNSSNKNQAVDPPPHSYPLSTAVKEDLQPIPLPFPYREARNQRSNEIDKDKEILETFRRIEVNIPLLEAIKQIPRYAKFLKELCTHKRRLKGNEKISMGQNVSALIQQPMPQKCKDPGMFTIPCTIGNCRFENAMLDLGASINVMPMSIFNSLSVGPLHSTGIIIQLANRSHAYPTGLVEDVLVRVDNLIFPPDFYILDMEGEFSTGKAPIILGRPFLKTVRTKIDVHAGTLSMEFGDCIVRFNIFYSMNDSMVQDNSIFSIDVVYVVFVLKLKVGFEPEEGKRPKSCHSQGEGKPNAVERKDMLEIQWKRPCC</sequence>
<feature type="region of interest" description="Disordered" evidence="1">
    <location>
        <begin position="1"/>
        <end position="75"/>
    </location>
</feature>
<reference evidence="2 3" key="1">
    <citation type="submission" date="2024-01" db="EMBL/GenBank/DDBJ databases">
        <title>The genomes of 5 underutilized Papilionoideae crops provide insights into root nodulation and disease resistanc.</title>
        <authorList>
            <person name="Jiang F."/>
        </authorList>
    </citation>
    <scope>NUCLEOTIDE SEQUENCE [LARGE SCALE GENOMIC DNA]</scope>
    <source>
        <strain evidence="2">LVBAO_FW01</strain>
        <tissue evidence="2">Leaves</tissue>
    </source>
</reference>
<keyword evidence="3" id="KW-1185">Reference proteome</keyword>
<feature type="compositionally biased region" description="Polar residues" evidence="1">
    <location>
        <begin position="13"/>
        <end position="26"/>
    </location>
</feature>